<proteinExistence type="predicted"/>
<dbReference type="EMBL" id="OKRC01000002">
    <property type="protein sequence ID" value="SPE19609.1"/>
    <property type="molecule type" value="Genomic_DNA"/>
</dbReference>
<dbReference type="InterPro" id="IPR016977">
    <property type="entry name" value="ComGF"/>
</dbReference>
<dbReference type="Pfam" id="PF15980">
    <property type="entry name" value="ComGF"/>
    <property type="match status" value="1"/>
</dbReference>
<protein>
    <submittedName>
        <fullName evidence="3">Uncharacterized protein</fullName>
    </submittedName>
</protein>
<gene>
    <name evidence="3" type="ORF">LAS9267_00577</name>
</gene>
<dbReference type="AlphaFoldDB" id="A0A9N7J0G1"/>
<evidence type="ECO:0000256" key="1">
    <source>
        <dbReference type="ARBA" id="ARBA00004241"/>
    </source>
</evidence>
<reference evidence="3 4" key="1">
    <citation type="submission" date="2018-02" db="EMBL/GenBank/DDBJ databases">
        <authorList>
            <person name="Rodrigo-Torres L."/>
            <person name="Arahal R. D."/>
            <person name="Lucena T."/>
        </authorList>
    </citation>
    <scope>NUCLEOTIDE SEQUENCE [LARGE SCALE GENOMIC DNA]</scope>
    <source>
        <strain evidence="3 4">CECT 9267</strain>
    </source>
</reference>
<organism evidence="3 4">
    <name type="scientific">Latilactobacillus sakei</name>
    <name type="common">Lactobacillus sakei</name>
    <dbReference type="NCBI Taxonomy" id="1599"/>
    <lineage>
        <taxon>Bacteria</taxon>
        <taxon>Bacillati</taxon>
        <taxon>Bacillota</taxon>
        <taxon>Bacilli</taxon>
        <taxon>Lactobacillales</taxon>
        <taxon>Lactobacillaceae</taxon>
        <taxon>Latilactobacillus</taxon>
    </lineage>
</organism>
<evidence type="ECO:0000256" key="2">
    <source>
        <dbReference type="ARBA" id="ARBA00023287"/>
    </source>
</evidence>
<comment type="subcellular location">
    <subcellularLocation>
        <location evidence="1">Cell surface</location>
    </subcellularLocation>
</comment>
<dbReference type="RefSeq" id="WP_035145013.1">
    <property type="nucleotide sequence ID" value="NZ_CABFKU010000012.1"/>
</dbReference>
<dbReference type="GO" id="GO:0030420">
    <property type="term" value="P:establishment of competence for transformation"/>
    <property type="evidence" value="ECO:0007669"/>
    <property type="project" value="UniProtKB-KW"/>
</dbReference>
<dbReference type="GO" id="GO:0009986">
    <property type="term" value="C:cell surface"/>
    <property type="evidence" value="ECO:0007669"/>
    <property type="project" value="UniProtKB-SubCell"/>
</dbReference>
<dbReference type="InterPro" id="IPR012902">
    <property type="entry name" value="N_methyl_site"/>
</dbReference>
<accession>A0A9N7J0G1</accession>
<comment type="caution">
    <text evidence="3">The sequence shown here is derived from an EMBL/GenBank/DDBJ whole genome shotgun (WGS) entry which is preliminary data.</text>
</comment>
<evidence type="ECO:0000313" key="3">
    <source>
        <dbReference type="EMBL" id="SPE19609.1"/>
    </source>
</evidence>
<dbReference type="Pfam" id="PF07963">
    <property type="entry name" value="N_methyl"/>
    <property type="match status" value="1"/>
</dbReference>
<sequence>MRLIGRPIKHSAFTLIEMVISMAILILTSQLLVATVGVLQKAIKVTQQQQNTINWHISTIQLDQFLADAYFTHHQDQDGSKITFRKPDTNQSGEEAETVYYLKRMKNEMVVVSQLNGYMPLLGNLKQLQLDYQRPFVQIDATFTDQSRYQHEVFLEEQDEQAKKKTIKTD</sequence>
<keyword evidence="2" id="KW-0178">Competence</keyword>
<name>A0A9N7J0G1_LATSK</name>
<dbReference type="Proteomes" id="UP000239650">
    <property type="component" value="Unassembled WGS sequence"/>
</dbReference>
<evidence type="ECO:0000313" key="4">
    <source>
        <dbReference type="Proteomes" id="UP000239650"/>
    </source>
</evidence>
<dbReference type="NCBIfam" id="TIGR02532">
    <property type="entry name" value="IV_pilin_GFxxxE"/>
    <property type="match status" value="1"/>
</dbReference>